<feature type="transmembrane region" description="Helical" evidence="5">
    <location>
        <begin position="54"/>
        <end position="75"/>
    </location>
</feature>
<accession>A0ABS8XJ41</accession>
<feature type="transmembrane region" description="Helical" evidence="5">
    <location>
        <begin position="81"/>
        <end position="101"/>
    </location>
</feature>
<keyword evidence="2 5" id="KW-0812">Transmembrane</keyword>
<organism evidence="7 8">
    <name type="scientific">Pelomonas caseinilytica</name>
    <dbReference type="NCBI Taxonomy" id="2906763"/>
    <lineage>
        <taxon>Bacteria</taxon>
        <taxon>Pseudomonadati</taxon>
        <taxon>Pseudomonadota</taxon>
        <taxon>Betaproteobacteria</taxon>
        <taxon>Burkholderiales</taxon>
        <taxon>Sphaerotilaceae</taxon>
        <taxon>Roseateles</taxon>
    </lineage>
</organism>
<evidence type="ECO:0000256" key="3">
    <source>
        <dbReference type="ARBA" id="ARBA00022989"/>
    </source>
</evidence>
<keyword evidence="4 5" id="KW-0472">Membrane</keyword>
<evidence type="ECO:0000256" key="4">
    <source>
        <dbReference type="ARBA" id="ARBA00023136"/>
    </source>
</evidence>
<gene>
    <name evidence="7" type="ORF">LXT12_15155</name>
</gene>
<keyword evidence="8" id="KW-1185">Reference proteome</keyword>
<evidence type="ECO:0000256" key="5">
    <source>
        <dbReference type="SAM" id="Phobius"/>
    </source>
</evidence>
<proteinExistence type="predicted"/>
<feature type="transmembrane region" description="Helical" evidence="5">
    <location>
        <begin position="20"/>
        <end position="42"/>
    </location>
</feature>
<name>A0ABS8XJ41_9BURK</name>
<feature type="domain" description="GtrA/DPMS transmembrane" evidence="6">
    <location>
        <begin position="2"/>
        <end position="107"/>
    </location>
</feature>
<keyword evidence="3 5" id="KW-1133">Transmembrane helix</keyword>
<evidence type="ECO:0000313" key="7">
    <source>
        <dbReference type="EMBL" id="MCE4538589.1"/>
    </source>
</evidence>
<protein>
    <submittedName>
        <fullName evidence="7">GtrA family protein</fullName>
    </submittedName>
</protein>
<evidence type="ECO:0000256" key="1">
    <source>
        <dbReference type="ARBA" id="ARBA00004141"/>
    </source>
</evidence>
<sequence>MALDTAVLMLALRQGLALPWATSVGFLSGMGVSYAISVRYAFNVRTLRNPGVEFASFVLIGLAGLLLTQLLLWTFVGQLGWPVLAAKALTACFVFSFNYSLRKWLLFTRVRPVRPS</sequence>
<comment type="subcellular location">
    <subcellularLocation>
        <location evidence="1">Membrane</location>
        <topology evidence="1">Multi-pass membrane protein</topology>
    </subcellularLocation>
</comment>
<reference evidence="7 8" key="1">
    <citation type="submission" date="2021-12" db="EMBL/GenBank/DDBJ databases">
        <title>Genome seq of p7.</title>
        <authorList>
            <person name="Seo T."/>
        </authorList>
    </citation>
    <scope>NUCLEOTIDE SEQUENCE [LARGE SCALE GENOMIC DNA]</scope>
    <source>
        <strain evidence="7 8">P7</strain>
    </source>
</reference>
<evidence type="ECO:0000259" key="6">
    <source>
        <dbReference type="Pfam" id="PF04138"/>
    </source>
</evidence>
<evidence type="ECO:0000256" key="2">
    <source>
        <dbReference type="ARBA" id="ARBA00022692"/>
    </source>
</evidence>
<dbReference type="Proteomes" id="UP001201463">
    <property type="component" value="Unassembled WGS sequence"/>
</dbReference>
<dbReference type="Pfam" id="PF04138">
    <property type="entry name" value="GtrA_DPMS_TM"/>
    <property type="match status" value="1"/>
</dbReference>
<comment type="caution">
    <text evidence="7">The sequence shown here is derived from an EMBL/GenBank/DDBJ whole genome shotgun (WGS) entry which is preliminary data.</text>
</comment>
<evidence type="ECO:0000313" key="8">
    <source>
        <dbReference type="Proteomes" id="UP001201463"/>
    </source>
</evidence>
<dbReference type="EMBL" id="JAJTWT010000006">
    <property type="protein sequence ID" value="MCE4538589.1"/>
    <property type="molecule type" value="Genomic_DNA"/>
</dbReference>
<dbReference type="InterPro" id="IPR007267">
    <property type="entry name" value="GtrA_DPMS_TM"/>
</dbReference>